<dbReference type="Pfam" id="PF18962">
    <property type="entry name" value="Por_Secre_tail"/>
    <property type="match status" value="1"/>
</dbReference>
<gene>
    <name evidence="2" type="ORF">E4021_13665</name>
</gene>
<dbReference type="EMBL" id="SRSF01000006">
    <property type="protein sequence ID" value="THH37736.1"/>
    <property type="molecule type" value="Genomic_DNA"/>
</dbReference>
<evidence type="ECO:0000313" key="2">
    <source>
        <dbReference type="EMBL" id="THH37736.1"/>
    </source>
</evidence>
<dbReference type="NCBIfam" id="TIGR04183">
    <property type="entry name" value="Por_Secre_tail"/>
    <property type="match status" value="1"/>
</dbReference>
<keyword evidence="3" id="KW-1185">Reference proteome</keyword>
<accession>A0A4S4NDY4</accession>
<sequence>MKLYLLPLLLLLLAPLGAQHIVPLMEHAQLFDGRTQTLPAGLAVCGEVDLPGVERIVAGGNNSVKIDLDTAGLGSDLTDYRCIGCETLDFGTVVLRSDTVIYTAFPGTVQGLDTIGLTVCSPRGVCADTTELVFLVQRASRQVELGNVLLQPESVIDLTVPTDSLLPGGAFCRTITGCADDYPGRGQRFAFRTTMEEGNDFRYEAGRFGGTDAVCVTLCNELGLCDTYRATFTVDRPAVELPFFDDFSYEGFRPATSLWQDEDVLVNRSYGVNPPSLGVATFDAIDFDGRPYPSTGNGRRGVPRDYLTSVPLRMSGKTGSVLSFYLQPRGLGNRPEVQDSFLVQFLTATGEWETVFSREGLLSTTSNTRETAFRGELVPVPQEYLYDGFQFRFVNLSTEQGAVDNWNLDYVKLSNQSTSLVTQDLALSEAPFRLVAPYTSLPVRHLQAAGQTLLVDSIFLKLWNHRADVTPVTRSSYEVRNLGQPSFISGAGLFPSSYFGQDNGIAPLSLEIRSATFDQLPTYNGIRSFLFGLDPEGDYRIATTYSLTVATEDPGFSPLIAANNEATQITVLDDYFAYDDGSAEVAIEGQAGNVIVQRYTAFVPDQLVGIRLRLPRGLGSVDDQRLNLVVYGAGEEGTPGELLYSASEPVLYAEDFYTDSLQAFTSYALREPLDLPAGDFYVGWRQDPANRSLPVGFDRNNPVSGVQYFDAGSGWEALNGSTGGAIMIRPLLSGAEVMPTATDDLPGSAPAVQVYPNPTEGAVTLRLDPSYSITDLRFRLLDAAGRTVIDGVGTDRLDLSRLPRGLYLLEYWVGDRVGRHKIVRQ</sequence>
<feature type="domain" description="Secretion system C-terminal sorting" evidence="1">
    <location>
        <begin position="754"/>
        <end position="812"/>
    </location>
</feature>
<dbReference type="Proteomes" id="UP000308528">
    <property type="component" value="Unassembled WGS sequence"/>
</dbReference>
<evidence type="ECO:0000259" key="1">
    <source>
        <dbReference type="Pfam" id="PF18962"/>
    </source>
</evidence>
<dbReference type="RefSeq" id="WP_136459928.1">
    <property type="nucleotide sequence ID" value="NZ_SRSF01000006.1"/>
</dbReference>
<name>A0A4S4NDY4_9BACT</name>
<comment type="caution">
    <text evidence="2">The sequence shown here is derived from an EMBL/GenBank/DDBJ whole genome shotgun (WGS) entry which is preliminary data.</text>
</comment>
<protein>
    <submittedName>
        <fullName evidence="2">T9SS type A sorting domain-containing protein</fullName>
    </submittedName>
</protein>
<reference evidence="2 3" key="1">
    <citation type="submission" date="2019-04" db="EMBL/GenBank/DDBJ databases">
        <title>Lewinella litorea sp. nov., isolated from a marine sand.</title>
        <authorList>
            <person name="Yoon J.-H."/>
        </authorList>
    </citation>
    <scope>NUCLEOTIDE SEQUENCE [LARGE SCALE GENOMIC DNA]</scope>
    <source>
        <strain evidence="2 3">HSMS-39</strain>
    </source>
</reference>
<dbReference type="OrthoDB" id="1488838at2"/>
<dbReference type="Gene3D" id="2.60.120.260">
    <property type="entry name" value="Galactose-binding domain-like"/>
    <property type="match status" value="1"/>
</dbReference>
<dbReference type="InterPro" id="IPR026444">
    <property type="entry name" value="Secre_tail"/>
</dbReference>
<organism evidence="2 3">
    <name type="scientific">Neolewinella litorea</name>
    <dbReference type="NCBI Taxonomy" id="2562452"/>
    <lineage>
        <taxon>Bacteria</taxon>
        <taxon>Pseudomonadati</taxon>
        <taxon>Bacteroidota</taxon>
        <taxon>Saprospiria</taxon>
        <taxon>Saprospirales</taxon>
        <taxon>Lewinellaceae</taxon>
        <taxon>Neolewinella</taxon>
    </lineage>
</organism>
<proteinExistence type="predicted"/>
<evidence type="ECO:0000313" key="3">
    <source>
        <dbReference type="Proteomes" id="UP000308528"/>
    </source>
</evidence>
<dbReference type="AlphaFoldDB" id="A0A4S4NDY4"/>